<dbReference type="GO" id="GO:0030288">
    <property type="term" value="C:outer membrane-bounded periplasmic space"/>
    <property type="evidence" value="ECO:0007669"/>
    <property type="project" value="TreeGrafter"/>
</dbReference>
<organism evidence="3 4">
    <name type="scientific">Geosporobacter ferrireducens</name>
    <dbReference type="NCBI Taxonomy" id="1424294"/>
    <lineage>
        <taxon>Bacteria</taxon>
        <taxon>Bacillati</taxon>
        <taxon>Bacillota</taxon>
        <taxon>Clostridia</taxon>
        <taxon>Peptostreptococcales</taxon>
        <taxon>Thermotaleaceae</taxon>
        <taxon>Geosporobacter</taxon>
    </lineage>
</organism>
<protein>
    <submittedName>
        <fullName evidence="3">Stage II sporulation protein D</fullName>
    </submittedName>
</protein>
<dbReference type="Gene3D" id="3.40.630.40">
    <property type="entry name" value="Zn-dependent exopeptidases"/>
    <property type="match status" value="1"/>
</dbReference>
<feature type="domain" description="MurNAc-LAA" evidence="2">
    <location>
        <begin position="361"/>
        <end position="471"/>
    </location>
</feature>
<dbReference type="GO" id="GO:0009253">
    <property type="term" value="P:peptidoglycan catabolic process"/>
    <property type="evidence" value="ECO:0007669"/>
    <property type="project" value="InterPro"/>
</dbReference>
<dbReference type="AlphaFoldDB" id="A0A1D8GH41"/>
<dbReference type="InterPro" id="IPR014225">
    <property type="entry name" value="Spore_II_D_firmicutes"/>
</dbReference>
<evidence type="ECO:0000313" key="3">
    <source>
        <dbReference type="EMBL" id="AOT70200.1"/>
    </source>
</evidence>
<evidence type="ECO:0000256" key="1">
    <source>
        <dbReference type="ARBA" id="ARBA00022801"/>
    </source>
</evidence>
<gene>
    <name evidence="3" type="ORF">Gferi_11700</name>
</gene>
<dbReference type="NCBIfam" id="TIGR02669">
    <property type="entry name" value="SpoIID_LytB"/>
    <property type="match status" value="1"/>
</dbReference>
<keyword evidence="1" id="KW-0378">Hydrolase</keyword>
<dbReference type="GO" id="GO:0030435">
    <property type="term" value="P:sporulation resulting in formation of a cellular spore"/>
    <property type="evidence" value="ECO:0007669"/>
    <property type="project" value="InterPro"/>
</dbReference>
<dbReference type="NCBIfam" id="TIGR02870">
    <property type="entry name" value="spore_II_D"/>
    <property type="match status" value="1"/>
</dbReference>
<dbReference type="KEGG" id="gfe:Gferi_11700"/>
<dbReference type="PANTHER" id="PTHR30404">
    <property type="entry name" value="N-ACETYLMURAMOYL-L-ALANINE AMIDASE"/>
    <property type="match status" value="1"/>
</dbReference>
<dbReference type="STRING" id="1424294.Gferi_11700"/>
<dbReference type="Pfam" id="PF08486">
    <property type="entry name" value="SpoIID"/>
    <property type="match status" value="1"/>
</dbReference>
<dbReference type="InterPro" id="IPR050695">
    <property type="entry name" value="N-acetylmuramoyl_amidase_3"/>
</dbReference>
<dbReference type="EMBL" id="CP017269">
    <property type="protein sequence ID" value="AOT70200.1"/>
    <property type="molecule type" value="Genomic_DNA"/>
</dbReference>
<accession>A0A1D8GH41</accession>
<sequence>MDVKQEIINIRIYDHRIQQIIERPMDEIIREMVAAQIPITFEIEALKAQAIIARTSIVRKARVFGGEGCCKFDGADFCNCDCGKWIPKEEWQDIWGSDFEANWNKLDHAVRETKDSILTIHNKPIEPKVHSTCGGATENSESVEEHKVIYLRKVLCDYCRNSPEWREVKEITLEELEEKLNITTGDLSPFREVPMTGIFDSIERDDAGRIVSLKIAGKKFAGKEIMRLLGLNSTRFGWKPTVFQFETQGTGHGLGLCQYGSNQMAIEGKKAEEILNYYFTGIQIKEFEQPSINKPLRGKIFVVDPGHGGDNEEDVRGPTGLREKDVNLSIALKIADLLEKAGAEVYTTRAEDIYVPLGKRASLANSVRPNFFLSIHQNYFANPNISGSEIYHYRGDQDGEELAVQILRELSQGLGTADRGVKVADFFLLREVRTSALQIEVAYITNPEEEEKLKGEEFHNKAAEAIVKGLIRYYTYQ</sequence>
<dbReference type="Proteomes" id="UP000095743">
    <property type="component" value="Chromosome"/>
</dbReference>
<evidence type="ECO:0000259" key="2">
    <source>
        <dbReference type="SMART" id="SM00646"/>
    </source>
</evidence>
<evidence type="ECO:0000313" key="4">
    <source>
        <dbReference type="Proteomes" id="UP000095743"/>
    </source>
</evidence>
<dbReference type="InterPro" id="IPR002508">
    <property type="entry name" value="MurNAc-LAA_cat"/>
</dbReference>
<proteinExistence type="predicted"/>
<dbReference type="SMART" id="SM00646">
    <property type="entry name" value="Ami_3"/>
    <property type="match status" value="1"/>
</dbReference>
<dbReference type="PANTHER" id="PTHR30404:SF0">
    <property type="entry name" value="N-ACETYLMURAMOYL-L-ALANINE AMIDASE AMIC"/>
    <property type="match status" value="1"/>
</dbReference>
<dbReference type="SUPFAM" id="SSF53187">
    <property type="entry name" value="Zn-dependent exopeptidases"/>
    <property type="match status" value="1"/>
</dbReference>
<dbReference type="CDD" id="cd02696">
    <property type="entry name" value="MurNAc-LAA"/>
    <property type="match status" value="1"/>
</dbReference>
<reference evidence="3 4" key="1">
    <citation type="submission" date="2016-09" db="EMBL/GenBank/DDBJ databases">
        <title>Genomic analysis reveals versatility of anaerobic energy metabolism of Geosporobacter ferrireducens IRF9 of phylum Firmicutes.</title>
        <authorList>
            <person name="Kim S.-J."/>
        </authorList>
    </citation>
    <scope>NUCLEOTIDE SEQUENCE [LARGE SCALE GENOMIC DNA]</scope>
    <source>
        <strain evidence="3 4">IRF9</strain>
    </source>
</reference>
<dbReference type="GO" id="GO:0008745">
    <property type="term" value="F:N-acetylmuramoyl-L-alanine amidase activity"/>
    <property type="evidence" value="ECO:0007669"/>
    <property type="project" value="InterPro"/>
</dbReference>
<dbReference type="InterPro" id="IPR013486">
    <property type="entry name" value="SpoIID/LytB"/>
</dbReference>
<name>A0A1D8GH41_9FIRM</name>
<keyword evidence="4" id="KW-1185">Reference proteome</keyword>
<dbReference type="RefSeq" id="WP_069976690.1">
    <property type="nucleotide sequence ID" value="NZ_CP017269.1"/>
</dbReference>
<dbReference type="InterPro" id="IPR013693">
    <property type="entry name" value="SpoIID/LytB_N"/>
</dbReference>
<dbReference type="Pfam" id="PF01520">
    <property type="entry name" value="Amidase_3"/>
    <property type="match status" value="1"/>
</dbReference>